<sequence length="129" mass="14438">MGTSTLVKGATEHKTETQQTFEEVVEDEFEDIELPPIDDDDNGDGERVCEWGDEVCTQTPEYYTVAFCQDPACNARHRTYLCKEHYAYRLNSVLCHLAECDGVKHAASSEERAHAVAAHICGFGRIGRP</sequence>
<proteinExistence type="predicted"/>
<comment type="caution">
    <text evidence="2">The sequence shown here is derived from an EMBL/GenBank/DDBJ whole genome shotgun (WGS) entry which is preliminary data.</text>
</comment>
<name>A0AB34T7I0_9BIFI</name>
<organism evidence="2 3">
    <name type="scientific">Bifidobacterium animalis subsp. animalis MCC 0483</name>
    <dbReference type="NCBI Taxonomy" id="1365955"/>
    <lineage>
        <taxon>Bacteria</taxon>
        <taxon>Bacillati</taxon>
        <taxon>Actinomycetota</taxon>
        <taxon>Actinomycetes</taxon>
        <taxon>Bifidobacteriales</taxon>
        <taxon>Bifidobacteriaceae</taxon>
        <taxon>Bifidobacterium</taxon>
    </lineage>
</organism>
<evidence type="ECO:0000313" key="2">
    <source>
        <dbReference type="EMBL" id="KOA48443.1"/>
    </source>
</evidence>
<accession>A0AB34T7I0</accession>
<evidence type="ECO:0000313" key="3">
    <source>
        <dbReference type="Proteomes" id="UP000037239"/>
    </source>
</evidence>
<reference evidence="2 3" key="1">
    <citation type="journal article" date="2015" name="Int J Genomics">
        <title>Comparative Genomics Revealed Genetic Diversity and Species/Strain-Level Differences in Carbohydrate Metabolism of Three Probiotic Bifidobacterial Species.</title>
        <authorList>
            <person name="Odamaki T."/>
            <person name="Horigome A."/>
            <person name="Sugahara H."/>
            <person name="Hashikura N."/>
            <person name="Minami J."/>
            <person name="Xiao J.Z."/>
            <person name="Abe F."/>
        </authorList>
    </citation>
    <scope>NUCLEOTIDE SEQUENCE [LARGE SCALE GENOMIC DNA]</scope>
    <source>
        <strain evidence="2 3">MCC 0483</strain>
    </source>
</reference>
<feature type="region of interest" description="Disordered" evidence="1">
    <location>
        <begin position="1"/>
        <end position="20"/>
    </location>
</feature>
<dbReference type="Proteomes" id="UP000037239">
    <property type="component" value="Unassembled WGS sequence"/>
</dbReference>
<dbReference type="EMBL" id="AWFK01000015">
    <property type="protein sequence ID" value="KOA48443.1"/>
    <property type="molecule type" value="Genomic_DNA"/>
</dbReference>
<gene>
    <name evidence="2" type="ORF">BAAM0483_08130</name>
</gene>
<protein>
    <submittedName>
        <fullName evidence="2">Uncharacterized protein</fullName>
    </submittedName>
</protein>
<dbReference type="RefSeq" id="WP_052826613.1">
    <property type="nucleotide sequence ID" value="NZ_AWFK01000015.1"/>
</dbReference>
<dbReference type="AlphaFoldDB" id="A0AB34T7I0"/>
<evidence type="ECO:0000256" key="1">
    <source>
        <dbReference type="SAM" id="MobiDB-lite"/>
    </source>
</evidence>